<dbReference type="STRING" id="1612624.ADU59_15650"/>
<dbReference type="SUPFAM" id="SSF53850">
    <property type="entry name" value="Periplasmic binding protein-like II"/>
    <property type="match status" value="1"/>
</dbReference>
<dbReference type="PATRIC" id="fig|1612624.7.peg.5055"/>
<keyword evidence="2" id="KW-1185">Reference proteome</keyword>
<gene>
    <name evidence="1" type="ORF">ADU59_15650</name>
</gene>
<sequence>MPTRLASLAMYVSPPPIAEATAALWSFLSARLERSGLPDVPAALDATVRYDEAWVHPDLLLGQTCGYPYVKHLRGRVRLVATPVYGLAGCDGPFKCSFVIVRRDSRIETIEDLRGVKAAINEPGSNSGVNLLRATIAPFARNGRFFSSVIETGGHRASIDAVAEGKADVAAIDCVTYGNTLRFDPERLAGIRILTETVKGPGLPFITRAEASDEEVLILRKALQDAITDPSLAQARETLSLKGFVMLDDEAYEPLAELEREAHRLGYPVIA</sequence>
<accession>A0A1C7P0W3</accession>
<dbReference type="PANTHER" id="PTHR35841:SF1">
    <property type="entry name" value="PHOSPHONATES-BINDING PERIPLASMIC PROTEIN"/>
    <property type="match status" value="1"/>
</dbReference>
<comment type="caution">
    <text evidence="1">The sequence shown here is derived from an EMBL/GenBank/DDBJ whole genome shotgun (WGS) entry which is preliminary data.</text>
</comment>
<dbReference type="AlphaFoldDB" id="A0A1C7P0W3"/>
<dbReference type="Proteomes" id="UP000093111">
    <property type="component" value="Unassembled WGS sequence"/>
</dbReference>
<organism evidence="1 2">
    <name type="scientific">Pararhizobium polonicum</name>
    <dbReference type="NCBI Taxonomy" id="1612624"/>
    <lineage>
        <taxon>Bacteria</taxon>
        <taxon>Pseudomonadati</taxon>
        <taxon>Pseudomonadota</taxon>
        <taxon>Alphaproteobacteria</taxon>
        <taxon>Hyphomicrobiales</taxon>
        <taxon>Rhizobiaceae</taxon>
        <taxon>Rhizobium/Agrobacterium group</taxon>
        <taxon>Pararhizobium</taxon>
    </lineage>
</organism>
<proteinExistence type="predicted"/>
<evidence type="ECO:0000313" key="2">
    <source>
        <dbReference type="Proteomes" id="UP000093111"/>
    </source>
</evidence>
<dbReference type="EMBL" id="LGLV01000009">
    <property type="protein sequence ID" value="OBZ94616.1"/>
    <property type="molecule type" value="Genomic_DNA"/>
</dbReference>
<protein>
    <submittedName>
        <fullName evidence="1">Phosphate ABC transporter substrate-binding protein</fullName>
    </submittedName>
</protein>
<dbReference type="PANTHER" id="PTHR35841">
    <property type="entry name" value="PHOSPHONATES-BINDING PERIPLASMIC PROTEIN"/>
    <property type="match status" value="1"/>
</dbReference>
<evidence type="ECO:0000313" key="1">
    <source>
        <dbReference type="EMBL" id="OBZ94616.1"/>
    </source>
</evidence>
<dbReference type="RefSeq" id="WP_068955065.1">
    <property type="nucleotide sequence ID" value="NZ_LGLV01000009.1"/>
</dbReference>
<dbReference type="Pfam" id="PF12974">
    <property type="entry name" value="Phosphonate-bd"/>
    <property type="match status" value="1"/>
</dbReference>
<dbReference type="Gene3D" id="3.40.190.10">
    <property type="entry name" value="Periplasmic binding protein-like II"/>
    <property type="match status" value="1"/>
</dbReference>
<dbReference type="OrthoDB" id="7353682at2"/>
<reference evidence="1 2" key="1">
    <citation type="journal article" date="2016" name="Syst. Appl. Microbiol.">
        <title>Pararhizobium polonicum sp. nov. isolated from tumors on stone fruit rootstocks.</title>
        <authorList>
            <person name="Pulawska J."/>
            <person name="Kuzmanovic N."/>
            <person name="Willems A."/>
            <person name="Pothier J.F."/>
        </authorList>
    </citation>
    <scope>NUCLEOTIDE SEQUENCE [LARGE SCALE GENOMIC DNA]</scope>
    <source>
        <strain evidence="1 2">F5.1</strain>
    </source>
</reference>
<name>A0A1C7P0W3_9HYPH</name>